<dbReference type="SUPFAM" id="SSF49464">
    <property type="entry name" value="Carboxypeptidase regulatory domain-like"/>
    <property type="match status" value="1"/>
</dbReference>
<keyword evidence="1" id="KW-0732">Signal</keyword>
<dbReference type="STRING" id="1121884.SAMN02745131_00896"/>
<name>A0A1M4VL91_9BACT</name>
<dbReference type="Proteomes" id="UP000184048">
    <property type="component" value="Unassembled WGS sequence"/>
</dbReference>
<dbReference type="RefSeq" id="WP_072834039.1">
    <property type="nucleotide sequence ID" value="NZ_FQUU01000003.1"/>
</dbReference>
<dbReference type="AlphaFoldDB" id="A0A1M4VL91"/>
<dbReference type="Gene3D" id="2.60.40.1120">
    <property type="entry name" value="Carboxypeptidase-like, regulatory domain"/>
    <property type="match status" value="1"/>
</dbReference>
<proteinExistence type="predicted"/>
<dbReference type="EMBL" id="FQUU01000003">
    <property type="protein sequence ID" value="SHE69764.1"/>
    <property type="molecule type" value="Genomic_DNA"/>
</dbReference>
<dbReference type="OrthoDB" id="1223654at2"/>
<organism evidence="2 3">
    <name type="scientific">Flavisolibacter ginsengisoli DSM 18119</name>
    <dbReference type="NCBI Taxonomy" id="1121884"/>
    <lineage>
        <taxon>Bacteria</taxon>
        <taxon>Pseudomonadati</taxon>
        <taxon>Bacteroidota</taxon>
        <taxon>Chitinophagia</taxon>
        <taxon>Chitinophagales</taxon>
        <taxon>Chitinophagaceae</taxon>
        <taxon>Flavisolibacter</taxon>
    </lineage>
</organism>
<protein>
    <submittedName>
        <fullName evidence="2">CarboxypepD_reg-like domain-containing protein</fullName>
    </submittedName>
</protein>
<accession>A0A1M4VL91</accession>
<reference evidence="2 3" key="1">
    <citation type="submission" date="2016-11" db="EMBL/GenBank/DDBJ databases">
        <authorList>
            <person name="Jaros S."/>
            <person name="Januszkiewicz K."/>
            <person name="Wedrychowicz H."/>
        </authorList>
    </citation>
    <scope>NUCLEOTIDE SEQUENCE [LARGE SCALE GENOMIC DNA]</scope>
    <source>
        <strain evidence="2 3">DSM 18119</strain>
    </source>
</reference>
<gene>
    <name evidence="2" type="ORF">SAMN02745131_00896</name>
</gene>
<sequence>MKRPHLLLASISLFISAIVFSQSTVTGKITDAETKLPLEGASVFAQNTTKGTVTDKEGNYRLYLDKGGYELIVSFTGYVSRTINFEAVSDREFNLELQKADNSMSEIVIRSSNEVTDGWEKYGKFFIDHFIGRTPFADSCTLVNPEVLKFFYYKKNDRLKVLASEPLQVKNNALGYTMRYELDSFVHSYKIEINSYRGYCLYTDMEGTPEQKAEWKQAREQAYYGSRLHFIRSYYDSTLKQSGFTVDILSKNSTTKFDRLANPYDSSYYFFNDTTSDAELWFPGKVSITYSKKAPEKEYLQQYGLPLDVKTQISYVDLLDAILIKPNGYFVDQRNWINQGYWSWKNLADLLPYDYEPGN</sequence>
<evidence type="ECO:0000313" key="2">
    <source>
        <dbReference type="EMBL" id="SHE69764.1"/>
    </source>
</evidence>
<evidence type="ECO:0000256" key="1">
    <source>
        <dbReference type="SAM" id="SignalP"/>
    </source>
</evidence>
<evidence type="ECO:0000313" key="3">
    <source>
        <dbReference type="Proteomes" id="UP000184048"/>
    </source>
</evidence>
<feature type="chain" id="PRO_5009907910" evidence="1">
    <location>
        <begin position="22"/>
        <end position="359"/>
    </location>
</feature>
<dbReference type="Pfam" id="PF13715">
    <property type="entry name" value="CarbopepD_reg_2"/>
    <property type="match status" value="1"/>
</dbReference>
<keyword evidence="3" id="KW-1185">Reference proteome</keyword>
<dbReference type="InterPro" id="IPR008969">
    <property type="entry name" value="CarboxyPept-like_regulatory"/>
</dbReference>
<feature type="signal peptide" evidence="1">
    <location>
        <begin position="1"/>
        <end position="21"/>
    </location>
</feature>